<dbReference type="InterPro" id="IPR001789">
    <property type="entry name" value="Sig_transdc_resp-reg_receiver"/>
</dbReference>
<dbReference type="PROSITE" id="PS51755">
    <property type="entry name" value="OMPR_PHOB"/>
    <property type="match status" value="1"/>
</dbReference>
<dbReference type="RefSeq" id="WP_105041449.1">
    <property type="nucleotide sequence ID" value="NZ_PPSL01000012.1"/>
</dbReference>
<dbReference type="PROSITE" id="PS50110">
    <property type="entry name" value="RESPONSE_REGULATORY"/>
    <property type="match status" value="1"/>
</dbReference>
<evidence type="ECO:0000256" key="4">
    <source>
        <dbReference type="ARBA" id="ARBA00023125"/>
    </source>
</evidence>
<sequence>MKILIVEDERSLNNSMVEYLTSQGYLCESVLNYRDALQKIDLYDYDCIILDIMLPGGSGLDLLKELRTERKLDGVIIISAKNSLDDKLAGLKLGADDYLTKPFHLAELSMRISAIVRRKNSLAGNLVKFEEIIVDTDNSEVSINDKPVALTKTEYKFLLYFIINKNKVLTKNTLAEYLWGDNMDLVEDFDFMYAHIKNLRKKLQQAGCGDYLHSIYGTGYKFSYR</sequence>
<dbReference type="GO" id="GO:0032993">
    <property type="term" value="C:protein-DNA complex"/>
    <property type="evidence" value="ECO:0007669"/>
    <property type="project" value="TreeGrafter"/>
</dbReference>
<evidence type="ECO:0000259" key="8">
    <source>
        <dbReference type="PROSITE" id="PS50110"/>
    </source>
</evidence>
<dbReference type="Gene3D" id="6.10.250.690">
    <property type="match status" value="1"/>
</dbReference>
<keyword evidence="5" id="KW-0804">Transcription</keyword>
<feature type="domain" description="Response regulatory" evidence="8">
    <location>
        <begin position="2"/>
        <end position="116"/>
    </location>
</feature>
<dbReference type="PANTHER" id="PTHR48111">
    <property type="entry name" value="REGULATOR OF RPOS"/>
    <property type="match status" value="1"/>
</dbReference>
<reference evidence="10 11" key="1">
    <citation type="submission" date="2018-01" db="EMBL/GenBank/DDBJ databases">
        <title>A novel member of the phylum Bacteroidetes isolated from glacier ice.</title>
        <authorList>
            <person name="Liu Q."/>
            <person name="Xin Y.-H."/>
        </authorList>
    </citation>
    <scope>NUCLEOTIDE SEQUENCE [LARGE SCALE GENOMIC DNA]</scope>
    <source>
        <strain evidence="10 11">RB1R16</strain>
    </source>
</reference>
<dbReference type="InterPro" id="IPR011006">
    <property type="entry name" value="CheY-like_superfamily"/>
</dbReference>
<evidence type="ECO:0000256" key="2">
    <source>
        <dbReference type="ARBA" id="ARBA00023012"/>
    </source>
</evidence>
<protein>
    <submittedName>
        <fullName evidence="10">DNA-binding response regulator</fullName>
    </submittedName>
</protein>
<dbReference type="Gene3D" id="3.40.50.2300">
    <property type="match status" value="1"/>
</dbReference>
<evidence type="ECO:0000313" key="10">
    <source>
        <dbReference type="EMBL" id="PQJ08809.1"/>
    </source>
</evidence>
<dbReference type="SMART" id="SM00448">
    <property type="entry name" value="REC"/>
    <property type="match status" value="1"/>
</dbReference>
<dbReference type="GO" id="GO:0000976">
    <property type="term" value="F:transcription cis-regulatory region binding"/>
    <property type="evidence" value="ECO:0007669"/>
    <property type="project" value="TreeGrafter"/>
</dbReference>
<dbReference type="OrthoDB" id="9790442at2"/>
<feature type="domain" description="OmpR/PhoB-type" evidence="9">
    <location>
        <begin position="124"/>
        <end position="224"/>
    </location>
</feature>
<keyword evidence="2" id="KW-0902">Two-component regulatory system</keyword>
<gene>
    <name evidence="10" type="ORF">CJD36_022410</name>
</gene>
<name>A0A2S7SPJ5_9BACT</name>
<comment type="caution">
    <text evidence="10">The sequence shown here is derived from an EMBL/GenBank/DDBJ whole genome shotgun (WGS) entry which is preliminary data.</text>
</comment>
<dbReference type="GO" id="GO:0005829">
    <property type="term" value="C:cytosol"/>
    <property type="evidence" value="ECO:0007669"/>
    <property type="project" value="TreeGrafter"/>
</dbReference>
<dbReference type="InterPro" id="IPR001867">
    <property type="entry name" value="OmpR/PhoB-type_DNA-bd"/>
</dbReference>
<dbReference type="GO" id="GO:0006355">
    <property type="term" value="P:regulation of DNA-templated transcription"/>
    <property type="evidence" value="ECO:0007669"/>
    <property type="project" value="InterPro"/>
</dbReference>
<dbReference type="SUPFAM" id="SSF52172">
    <property type="entry name" value="CheY-like"/>
    <property type="match status" value="1"/>
</dbReference>
<dbReference type="PANTHER" id="PTHR48111:SF22">
    <property type="entry name" value="REGULATOR OF RPOS"/>
    <property type="match status" value="1"/>
</dbReference>
<dbReference type="Proteomes" id="UP000239872">
    <property type="component" value="Unassembled WGS sequence"/>
</dbReference>
<keyword evidence="11" id="KW-1185">Reference proteome</keyword>
<evidence type="ECO:0000256" key="5">
    <source>
        <dbReference type="ARBA" id="ARBA00023163"/>
    </source>
</evidence>
<dbReference type="InterPro" id="IPR036388">
    <property type="entry name" value="WH-like_DNA-bd_sf"/>
</dbReference>
<evidence type="ECO:0000256" key="7">
    <source>
        <dbReference type="PROSITE-ProRule" id="PRU01091"/>
    </source>
</evidence>
<proteinExistence type="predicted"/>
<dbReference type="SMART" id="SM00862">
    <property type="entry name" value="Trans_reg_C"/>
    <property type="match status" value="1"/>
</dbReference>
<dbReference type="CDD" id="cd00383">
    <property type="entry name" value="trans_reg_C"/>
    <property type="match status" value="1"/>
</dbReference>
<evidence type="ECO:0000313" key="11">
    <source>
        <dbReference type="Proteomes" id="UP000239872"/>
    </source>
</evidence>
<keyword evidence="1 6" id="KW-0597">Phosphoprotein</keyword>
<evidence type="ECO:0000256" key="3">
    <source>
        <dbReference type="ARBA" id="ARBA00023015"/>
    </source>
</evidence>
<dbReference type="EMBL" id="PPSL01000012">
    <property type="protein sequence ID" value="PQJ08809.1"/>
    <property type="molecule type" value="Genomic_DNA"/>
</dbReference>
<dbReference type="GO" id="GO:0000156">
    <property type="term" value="F:phosphorelay response regulator activity"/>
    <property type="evidence" value="ECO:0007669"/>
    <property type="project" value="TreeGrafter"/>
</dbReference>
<dbReference type="AlphaFoldDB" id="A0A2S7SPJ5"/>
<dbReference type="Pfam" id="PF00486">
    <property type="entry name" value="Trans_reg_C"/>
    <property type="match status" value="1"/>
</dbReference>
<evidence type="ECO:0000259" key="9">
    <source>
        <dbReference type="PROSITE" id="PS51755"/>
    </source>
</evidence>
<dbReference type="Pfam" id="PF00072">
    <property type="entry name" value="Response_reg"/>
    <property type="match status" value="1"/>
</dbReference>
<dbReference type="Gene3D" id="1.10.10.10">
    <property type="entry name" value="Winged helix-like DNA-binding domain superfamily/Winged helix DNA-binding domain"/>
    <property type="match status" value="1"/>
</dbReference>
<feature type="modified residue" description="4-aspartylphosphate" evidence="6">
    <location>
        <position position="51"/>
    </location>
</feature>
<dbReference type="InterPro" id="IPR039420">
    <property type="entry name" value="WalR-like"/>
</dbReference>
<keyword evidence="3" id="KW-0805">Transcription regulation</keyword>
<evidence type="ECO:0000256" key="1">
    <source>
        <dbReference type="ARBA" id="ARBA00022553"/>
    </source>
</evidence>
<evidence type="ECO:0000256" key="6">
    <source>
        <dbReference type="PROSITE-ProRule" id="PRU00169"/>
    </source>
</evidence>
<keyword evidence="4 7" id="KW-0238">DNA-binding</keyword>
<feature type="DNA-binding region" description="OmpR/PhoB-type" evidence="7">
    <location>
        <begin position="124"/>
        <end position="224"/>
    </location>
</feature>
<organism evidence="10 11">
    <name type="scientific">Flavipsychrobacter stenotrophus</name>
    <dbReference type="NCBI Taxonomy" id="2077091"/>
    <lineage>
        <taxon>Bacteria</taxon>
        <taxon>Pseudomonadati</taxon>
        <taxon>Bacteroidota</taxon>
        <taxon>Chitinophagia</taxon>
        <taxon>Chitinophagales</taxon>
        <taxon>Chitinophagaceae</taxon>
        <taxon>Flavipsychrobacter</taxon>
    </lineage>
</organism>
<accession>A0A2S7SPJ5</accession>